<evidence type="ECO:0000256" key="1">
    <source>
        <dbReference type="ARBA" id="ARBA00022603"/>
    </source>
</evidence>
<evidence type="ECO:0000256" key="5">
    <source>
        <dbReference type="HAMAP-Rule" id="MF_00658"/>
    </source>
</evidence>
<dbReference type="RefSeq" id="WP_075080884.1">
    <property type="nucleotide sequence ID" value="NZ_BDCO01000003.1"/>
</dbReference>
<evidence type="ECO:0000256" key="4">
    <source>
        <dbReference type="ARBA" id="ARBA00038303"/>
    </source>
</evidence>
<dbReference type="Gene3D" id="3.40.1280.10">
    <property type="match status" value="1"/>
</dbReference>
<dbReference type="AlphaFoldDB" id="A0A146GBP7"/>
<comment type="similarity">
    <text evidence="4 5">Belongs to the RNA methyltransferase RlmH family.</text>
</comment>
<protein>
    <recommendedName>
        <fullName evidence="5">Ribosomal RNA large subunit methyltransferase H</fullName>
        <ecNumber evidence="5">2.1.1.177</ecNumber>
    </recommendedName>
    <alternativeName>
        <fullName evidence="5">23S rRNA (pseudouridine1915-N3)-methyltransferase</fullName>
    </alternativeName>
    <alternativeName>
        <fullName evidence="5">23S rRNA m3Psi1915 methyltransferase</fullName>
    </alternativeName>
    <alternativeName>
        <fullName evidence="5">rRNA (pseudouridine-N3-)-methyltransferase RlmH</fullName>
    </alternativeName>
</protein>
<evidence type="ECO:0000313" key="6">
    <source>
        <dbReference type="EMBL" id="GAT35025.1"/>
    </source>
</evidence>
<dbReference type="GO" id="GO:0070038">
    <property type="term" value="F:rRNA (pseudouridine-N3-)-methyltransferase activity"/>
    <property type="evidence" value="ECO:0007669"/>
    <property type="project" value="UniProtKB-UniRule"/>
</dbReference>
<dbReference type="EMBL" id="BDCO01000003">
    <property type="protein sequence ID" value="GAT35025.1"/>
    <property type="molecule type" value="Genomic_DNA"/>
</dbReference>
<feature type="binding site" evidence="5">
    <location>
        <position position="94"/>
    </location>
    <ligand>
        <name>S-adenosyl-L-methionine</name>
        <dbReference type="ChEBI" id="CHEBI:59789"/>
    </ligand>
</feature>
<accession>A0A146GBP7</accession>
<evidence type="ECO:0000313" key="7">
    <source>
        <dbReference type="Proteomes" id="UP000076023"/>
    </source>
</evidence>
<comment type="subunit">
    <text evidence="5">Homodimer.</text>
</comment>
<gene>
    <name evidence="5" type="primary">rlmH</name>
    <name evidence="6" type="ORF">TSACC_385</name>
</gene>
<dbReference type="OrthoDB" id="9806643at2"/>
<proteinExistence type="inferred from homology"/>
<comment type="function">
    <text evidence="5">Specifically methylates the pseudouridine at position 1915 (m3Psi1915) in 23S rRNA.</text>
</comment>
<name>A0A146GBP7_TERSA</name>
<dbReference type="InParanoid" id="A0A146GBP7"/>
<keyword evidence="3 5" id="KW-0949">S-adenosyl-L-methionine</keyword>
<keyword evidence="7" id="KW-1185">Reference proteome</keyword>
<organism evidence="6 7">
    <name type="scientific">Terrimicrobium sacchariphilum</name>
    <dbReference type="NCBI Taxonomy" id="690879"/>
    <lineage>
        <taxon>Bacteria</taxon>
        <taxon>Pseudomonadati</taxon>
        <taxon>Verrucomicrobiota</taxon>
        <taxon>Terrimicrobiia</taxon>
        <taxon>Terrimicrobiales</taxon>
        <taxon>Terrimicrobiaceae</taxon>
        <taxon>Terrimicrobium</taxon>
    </lineage>
</organism>
<comment type="caution">
    <text evidence="6">The sequence shown here is derived from an EMBL/GenBank/DDBJ whole genome shotgun (WGS) entry which is preliminary data.</text>
</comment>
<sequence length="146" mass="16388">MRWRIVAVGKPRLSYARDGIDEYLARLRNFGTIEVETVKASTQDKEGKALLEKSEGCFRLVMDERGKMFTSRAFSTELEKIELHPKKPCALIVGGADGLIPAVREKADLIWSLTTGTLQHELALVVALEQIYRACTIKAGLPYHRD</sequence>
<dbReference type="FunCoup" id="A0A146GBP7">
    <property type="interactions" value="338"/>
</dbReference>
<dbReference type="InterPro" id="IPR029028">
    <property type="entry name" value="Alpha/beta_knot_MTases"/>
</dbReference>
<comment type="caution">
    <text evidence="5">Lacks conserved residue(s) required for the propagation of feature annotation.</text>
</comment>
<dbReference type="STRING" id="690879.TSACC_385"/>
<dbReference type="EC" id="2.1.1.177" evidence="5"/>
<dbReference type="InterPro" id="IPR003742">
    <property type="entry name" value="RlmH-like"/>
</dbReference>
<dbReference type="PIRSF" id="PIRSF004505">
    <property type="entry name" value="MT_bac"/>
    <property type="match status" value="1"/>
</dbReference>
<keyword evidence="5" id="KW-0963">Cytoplasm</keyword>
<dbReference type="GO" id="GO:0005737">
    <property type="term" value="C:cytoplasm"/>
    <property type="evidence" value="ECO:0007669"/>
    <property type="project" value="UniProtKB-SubCell"/>
</dbReference>
<evidence type="ECO:0000256" key="2">
    <source>
        <dbReference type="ARBA" id="ARBA00022679"/>
    </source>
</evidence>
<dbReference type="InterPro" id="IPR029026">
    <property type="entry name" value="tRNA_m1G_MTases_N"/>
</dbReference>
<evidence type="ECO:0000256" key="3">
    <source>
        <dbReference type="ARBA" id="ARBA00022691"/>
    </source>
</evidence>
<dbReference type="SUPFAM" id="SSF75217">
    <property type="entry name" value="alpha/beta knot"/>
    <property type="match status" value="1"/>
</dbReference>
<comment type="subcellular location">
    <subcellularLocation>
        <location evidence="5">Cytoplasm</location>
    </subcellularLocation>
</comment>
<dbReference type="CDD" id="cd18081">
    <property type="entry name" value="RlmH-like"/>
    <property type="match status" value="1"/>
</dbReference>
<dbReference type="PANTHER" id="PTHR33603:SF1">
    <property type="entry name" value="RIBOSOMAL RNA LARGE SUBUNIT METHYLTRANSFERASE H"/>
    <property type="match status" value="1"/>
</dbReference>
<keyword evidence="2 5" id="KW-0808">Transferase</keyword>
<comment type="catalytic activity">
    <reaction evidence="5">
        <text>pseudouridine(1915) in 23S rRNA + S-adenosyl-L-methionine = N(3)-methylpseudouridine(1915) in 23S rRNA + S-adenosyl-L-homocysteine + H(+)</text>
        <dbReference type="Rhea" id="RHEA:42752"/>
        <dbReference type="Rhea" id="RHEA-COMP:10221"/>
        <dbReference type="Rhea" id="RHEA-COMP:10222"/>
        <dbReference type="ChEBI" id="CHEBI:15378"/>
        <dbReference type="ChEBI" id="CHEBI:57856"/>
        <dbReference type="ChEBI" id="CHEBI:59789"/>
        <dbReference type="ChEBI" id="CHEBI:65314"/>
        <dbReference type="ChEBI" id="CHEBI:74486"/>
        <dbReference type="EC" id="2.1.1.177"/>
    </reaction>
</comment>
<reference evidence="7" key="1">
    <citation type="journal article" date="2017" name="Genome Announc.">
        <title>Draft Genome Sequence of Terrimicrobium sacchariphilum NM-5T, a Facultative Anaerobic Soil Bacterium of the Class Spartobacteria.</title>
        <authorList>
            <person name="Qiu Y.L."/>
            <person name="Tourlousse D.M."/>
            <person name="Matsuura N."/>
            <person name="Ohashi A."/>
            <person name="Sekiguchi Y."/>
        </authorList>
    </citation>
    <scope>NUCLEOTIDE SEQUENCE [LARGE SCALE GENOMIC DNA]</scope>
    <source>
        <strain evidence="7">NM-5</strain>
    </source>
</reference>
<dbReference type="HAMAP" id="MF_00658">
    <property type="entry name" value="23SrRNA_methyltr_H"/>
    <property type="match status" value="1"/>
</dbReference>
<dbReference type="Pfam" id="PF02590">
    <property type="entry name" value="SPOUT_MTase"/>
    <property type="match status" value="1"/>
</dbReference>
<keyword evidence="1 5" id="KW-0489">Methyltransferase</keyword>
<keyword evidence="5" id="KW-0698">rRNA processing</keyword>
<dbReference type="Proteomes" id="UP000076023">
    <property type="component" value="Unassembled WGS sequence"/>
</dbReference>
<dbReference type="PANTHER" id="PTHR33603">
    <property type="entry name" value="METHYLTRANSFERASE"/>
    <property type="match status" value="1"/>
</dbReference>